<accession>A0A1C1YQU4</accession>
<dbReference type="RefSeq" id="WP_066184141.1">
    <property type="nucleotide sequence ID" value="NZ_LQZT01000049.1"/>
</dbReference>
<keyword evidence="2" id="KW-1185">Reference proteome</keyword>
<protein>
    <submittedName>
        <fullName evidence="1">Uncharacterized protein</fullName>
    </submittedName>
</protein>
<evidence type="ECO:0000313" key="1">
    <source>
        <dbReference type="EMBL" id="OCW55854.1"/>
    </source>
</evidence>
<dbReference type="OrthoDB" id="9906274at2"/>
<dbReference type="AlphaFoldDB" id="A0A1C1YQU4"/>
<reference evidence="1 2" key="1">
    <citation type="submission" date="2015-12" db="EMBL/GenBank/DDBJ databases">
        <authorList>
            <person name="Shamseldin A."/>
            <person name="Moawad H."/>
            <person name="Abd El-Rahim W.M."/>
            <person name="Sadowsky M.J."/>
        </authorList>
    </citation>
    <scope>NUCLEOTIDE SEQUENCE [LARGE SCALE GENOMIC DNA]</scope>
    <source>
        <strain evidence="1 2">JC234</strain>
    </source>
</reference>
<evidence type="ECO:0000313" key="2">
    <source>
        <dbReference type="Proteomes" id="UP000094795"/>
    </source>
</evidence>
<organism evidence="1 2">
    <name type="scientific">Hoeflea olei</name>
    <dbReference type="NCBI Taxonomy" id="1480615"/>
    <lineage>
        <taxon>Bacteria</taxon>
        <taxon>Pseudomonadati</taxon>
        <taxon>Pseudomonadota</taxon>
        <taxon>Alphaproteobacteria</taxon>
        <taxon>Hyphomicrobiales</taxon>
        <taxon>Rhizobiaceae</taxon>
        <taxon>Hoeflea</taxon>
    </lineage>
</organism>
<gene>
    <name evidence="1" type="ORF">AWJ14_15390</name>
</gene>
<sequence>MPTFSSKPPSEAKPAPSGFFRGGMMPAAPMDYASLIVFDIRALKLSVAEGRELERELRETLFKMLDGRTKTFADRSAADLGGTVLGIAID</sequence>
<dbReference type="EMBL" id="LQZT01000049">
    <property type="protein sequence ID" value="OCW55854.1"/>
    <property type="molecule type" value="Genomic_DNA"/>
</dbReference>
<comment type="caution">
    <text evidence="1">The sequence shown here is derived from an EMBL/GenBank/DDBJ whole genome shotgun (WGS) entry which is preliminary data.</text>
</comment>
<dbReference type="Proteomes" id="UP000094795">
    <property type="component" value="Unassembled WGS sequence"/>
</dbReference>
<proteinExistence type="predicted"/>
<name>A0A1C1YQU4_9HYPH</name>
<dbReference type="STRING" id="1480615.AWJ14_15390"/>